<feature type="region of interest" description="Disordered" evidence="1">
    <location>
        <begin position="1"/>
        <end position="101"/>
    </location>
</feature>
<dbReference type="OrthoDB" id="5345504at2759"/>
<comment type="caution">
    <text evidence="2">The sequence shown here is derived from an EMBL/GenBank/DDBJ whole genome shotgun (WGS) entry which is preliminary data.</text>
</comment>
<gene>
    <name evidence="2" type="ORF">ESCO_000313</name>
</gene>
<sequence>MPPPSPSSSSPTHDRGACFDQPRHAKRKRIPEVHDGERERLSKRLSLLKLEQQQQQPSSNPGPAPGASTSFAQPAAADPAAPAHPPDESDESMQLDDSRHRIYIYSIDDELSSDSEPEDGRLVFHPDFRKHLRPSIGGGGGSGRSSSSSIPRRIVANDDGELAGMQLVLYREPKALSVPEEHDGVRKMVKEARQRLRDRQKMERLGIALPTAAAVTAAAAADTDTDVEVHDDNGNDDNDGDGDDDDDAMELD</sequence>
<proteinExistence type="predicted"/>
<feature type="region of interest" description="Disordered" evidence="1">
    <location>
        <begin position="219"/>
        <end position="252"/>
    </location>
</feature>
<feature type="compositionally biased region" description="Acidic residues" evidence="1">
    <location>
        <begin position="234"/>
        <end position="252"/>
    </location>
</feature>
<feature type="compositionally biased region" description="Low complexity" evidence="1">
    <location>
        <begin position="144"/>
        <end position="153"/>
    </location>
</feature>
<feature type="compositionally biased region" description="Basic and acidic residues" evidence="1">
    <location>
        <begin position="30"/>
        <end position="42"/>
    </location>
</feature>
<dbReference type="Pfam" id="PF20354">
    <property type="entry name" value="DUF6649"/>
    <property type="match status" value="1"/>
</dbReference>
<dbReference type="EMBL" id="LGSR01000020">
    <property type="protein sequence ID" value="KOS19167.1"/>
    <property type="molecule type" value="Genomic_DNA"/>
</dbReference>
<feature type="compositionally biased region" description="Low complexity" evidence="1">
    <location>
        <begin position="44"/>
        <end position="81"/>
    </location>
</feature>
<dbReference type="STRING" id="150374.A0A0M8MY21"/>
<evidence type="ECO:0000313" key="3">
    <source>
        <dbReference type="Proteomes" id="UP000053831"/>
    </source>
</evidence>
<protein>
    <submittedName>
        <fullName evidence="2">Uncharacterized protein</fullName>
    </submittedName>
</protein>
<organism evidence="2 3">
    <name type="scientific">Escovopsis weberi</name>
    <dbReference type="NCBI Taxonomy" id="150374"/>
    <lineage>
        <taxon>Eukaryota</taxon>
        <taxon>Fungi</taxon>
        <taxon>Dikarya</taxon>
        <taxon>Ascomycota</taxon>
        <taxon>Pezizomycotina</taxon>
        <taxon>Sordariomycetes</taxon>
        <taxon>Hypocreomycetidae</taxon>
        <taxon>Hypocreales</taxon>
        <taxon>Hypocreaceae</taxon>
        <taxon>Escovopsis</taxon>
    </lineage>
</organism>
<dbReference type="Proteomes" id="UP000053831">
    <property type="component" value="Unassembled WGS sequence"/>
</dbReference>
<evidence type="ECO:0000256" key="1">
    <source>
        <dbReference type="SAM" id="MobiDB-lite"/>
    </source>
</evidence>
<dbReference type="InterPro" id="IPR046591">
    <property type="entry name" value="DUF6649"/>
</dbReference>
<name>A0A0M8MY21_ESCWE</name>
<feature type="compositionally biased region" description="Basic and acidic residues" evidence="1">
    <location>
        <begin position="12"/>
        <end position="23"/>
    </location>
</feature>
<evidence type="ECO:0000313" key="2">
    <source>
        <dbReference type="EMBL" id="KOS19167.1"/>
    </source>
</evidence>
<feature type="region of interest" description="Disordered" evidence="1">
    <location>
        <begin position="130"/>
        <end position="153"/>
    </location>
</feature>
<reference evidence="2 3" key="1">
    <citation type="submission" date="2015-07" db="EMBL/GenBank/DDBJ databases">
        <title>The genome of the fungus Escovopsis weberi, a specialized disease agent of ant agriculture.</title>
        <authorList>
            <person name="de Man T.J."/>
            <person name="Stajich J.E."/>
            <person name="Kubicek C.P."/>
            <person name="Chenthamara K."/>
            <person name="Atanasova L."/>
            <person name="Druzhinina I.S."/>
            <person name="Birnbaum S."/>
            <person name="Barribeau S.M."/>
            <person name="Teiling C."/>
            <person name="Suen G."/>
            <person name="Currie C."/>
            <person name="Gerardo N.M."/>
        </authorList>
    </citation>
    <scope>NUCLEOTIDE SEQUENCE [LARGE SCALE GENOMIC DNA]</scope>
</reference>
<dbReference type="AlphaFoldDB" id="A0A0M8MY21"/>
<keyword evidence="3" id="KW-1185">Reference proteome</keyword>
<accession>A0A0M8MY21</accession>